<gene>
    <name evidence="2" type="ORF">NQ314_004405</name>
</gene>
<keyword evidence="1" id="KW-0732">Signal</keyword>
<comment type="caution">
    <text evidence="2">The sequence shown here is derived from an EMBL/GenBank/DDBJ whole genome shotgun (WGS) entry which is preliminary data.</text>
</comment>
<sequence length="102" mass="11265">MEMDRLLKVATFLSLSSLIASLDDFRPCSEISRELRFPCTCALGPIEQALDGNPSIAVNCDRVVFSSEIPSMPYGAPIVSFSQRWAGHQSLPTQVCILYVKK</sequence>
<name>A0AAV8ZJT8_9CUCU</name>
<organism evidence="2 3">
    <name type="scientific">Rhamnusium bicolor</name>
    <dbReference type="NCBI Taxonomy" id="1586634"/>
    <lineage>
        <taxon>Eukaryota</taxon>
        <taxon>Metazoa</taxon>
        <taxon>Ecdysozoa</taxon>
        <taxon>Arthropoda</taxon>
        <taxon>Hexapoda</taxon>
        <taxon>Insecta</taxon>
        <taxon>Pterygota</taxon>
        <taxon>Neoptera</taxon>
        <taxon>Endopterygota</taxon>
        <taxon>Coleoptera</taxon>
        <taxon>Polyphaga</taxon>
        <taxon>Cucujiformia</taxon>
        <taxon>Chrysomeloidea</taxon>
        <taxon>Cerambycidae</taxon>
        <taxon>Lepturinae</taxon>
        <taxon>Rhagiini</taxon>
        <taxon>Rhamnusium</taxon>
    </lineage>
</organism>
<dbReference type="AlphaFoldDB" id="A0AAV8ZJT8"/>
<reference evidence="2" key="1">
    <citation type="journal article" date="2023" name="Insect Mol. Biol.">
        <title>Genome sequencing provides insights into the evolution of gene families encoding plant cell wall-degrading enzymes in longhorned beetles.</title>
        <authorList>
            <person name="Shin N.R."/>
            <person name="Okamura Y."/>
            <person name="Kirsch R."/>
            <person name="Pauchet Y."/>
        </authorList>
    </citation>
    <scope>NUCLEOTIDE SEQUENCE</scope>
    <source>
        <strain evidence="2">RBIC_L_NR</strain>
    </source>
</reference>
<evidence type="ECO:0000313" key="3">
    <source>
        <dbReference type="Proteomes" id="UP001162156"/>
    </source>
</evidence>
<dbReference type="Proteomes" id="UP001162156">
    <property type="component" value="Unassembled WGS sequence"/>
</dbReference>
<feature type="signal peptide" evidence="1">
    <location>
        <begin position="1"/>
        <end position="21"/>
    </location>
</feature>
<dbReference type="EMBL" id="JANEYF010001281">
    <property type="protein sequence ID" value="KAJ8965007.1"/>
    <property type="molecule type" value="Genomic_DNA"/>
</dbReference>
<protein>
    <submittedName>
        <fullName evidence="2">Uncharacterized protein</fullName>
    </submittedName>
</protein>
<keyword evidence="3" id="KW-1185">Reference proteome</keyword>
<proteinExistence type="predicted"/>
<accession>A0AAV8ZJT8</accession>
<evidence type="ECO:0000256" key="1">
    <source>
        <dbReference type="SAM" id="SignalP"/>
    </source>
</evidence>
<evidence type="ECO:0000313" key="2">
    <source>
        <dbReference type="EMBL" id="KAJ8965007.1"/>
    </source>
</evidence>
<feature type="chain" id="PRO_5043518915" evidence="1">
    <location>
        <begin position="22"/>
        <end position="102"/>
    </location>
</feature>